<dbReference type="HOGENOM" id="CLU_2094891_0_0_5"/>
<evidence type="ECO:0000313" key="2">
    <source>
        <dbReference type="Proteomes" id="UP000005092"/>
    </source>
</evidence>
<accession>I9N2P7</accession>
<dbReference type="EMBL" id="JH719381">
    <property type="protein sequence ID" value="EJB02164.1"/>
    <property type="molecule type" value="Genomic_DNA"/>
</dbReference>
<gene>
    <name evidence="1" type="ORF">Rleg9DRAFT_0946</name>
</gene>
<sequence length="116" mass="12801">MSPWRDVELGRMCLKGDKRLIRFPVADIYRSQTNAYTRWGYSRLGPLGQPEDHIGESAYALSPGERLCALPEVVIAGVWTAHRHVESKTLEALLLSRNRLAAALSVGLRSVPADSG</sequence>
<organism evidence="1 2">
    <name type="scientific">Rhizobium leguminosarum bv. trifolii WSM597</name>
    <dbReference type="NCBI Taxonomy" id="754764"/>
    <lineage>
        <taxon>Bacteria</taxon>
        <taxon>Pseudomonadati</taxon>
        <taxon>Pseudomonadota</taxon>
        <taxon>Alphaproteobacteria</taxon>
        <taxon>Hyphomicrobiales</taxon>
        <taxon>Rhizobiaceae</taxon>
        <taxon>Rhizobium/Agrobacterium group</taxon>
        <taxon>Rhizobium</taxon>
    </lineage>
</organism>
<proteinExistence type="predicted"/>
<evidence type="ECO:0000313" key="1">
    <source>
        <dbReference type="EMBL" id="EJB02164.1"/>
    </source>
</evidence>
<dbReference type="Proteomes" id="UP000005092">
    <property type="component" value="Unassembled WGS sequence"/>
</dbReference>
<name>I9N2P7_RHILT</name>
<reference evidence="1 2" key="1">
    <citation type="submission" date="2012-02" db="EMBL/GenBank/DDBJ databases">
        <title>Improved High-Quality Draft Sequence of Rhizobium leguminosarum bv. trifolii WSM597.</title>
        <authorList>
            <consortium name="US DOE Joint Genome Institute"/>
            <person name="Lucas S."/>
            <person name="Han J."/>
            <person name="Lapidus A."/>
            <person name="Cheng J.-F."/>
            <person name="Goodwin L."/>
            <person name="Pitluck S."/>
            <person name="Peters L."/>
            <person name="Ovchinnikova G."/>
            <person name="Held B."/>
            <person name="Detter J.C."/>
            <person name="Han C."/>
            <person name="Tapia R."/>
            <person name="Land M."/>
            <person name="Hauser L."/>
            <person name="Kyrpides N."/>
            <person name="Ivanova N."/>
            <person name="Pagani I."/>
            <person name="Brau L."/>
            <person name="Yates R."/>
            <person name="O'Hara G."/>
            <person name="Rui T."/>
            <person name="Howieson J."/>
            <person name="Reeve W."/>
            <person name="Woyke T."/>
        </authorList>
    </citation>
    <scope>NUCLEOTIDE SEQUENCE [LARGE SCALE GENOMIC DNA]</scope>
    <source>
        <strain evidence="1 2">WSM597</strain>
    </source>
</reference>
<protein>
    <submittedName>
        <fullName evidence="1">Uncharacterized protein</fullName>
    </submittedName>
</protein>
<dbReference type="AlphaFoldDB" id="I9N2P7"/>